<evidence type="ECO:0000259" key="5">
    <source>
        <dbReference type="Pfam" id="PF01266"/>
    </source>
</evidence>
<protein>
    <submittedName>
        <fullName evidence="6">N-methyl-L-tryptophan oxidase</fullName>
        <ecNumber evidence="6">1.5.3.2</ecNumber>
    </submittedName>
</protein>
<dbReference type="InterPro" id="IPR045170">
    <property type="entry name" value="MTOX"/>
</dbReference>
<name>A0ABT4UUY2_9PSEU</name>
<dbReference type="GO" id="GO:0050131">
    <property type="term" value="F:N-methyl-L-amino-acid oxidase activity"/>
    <property type="evidence" value="ECO:0007669"/>
    <property type="project" value="UniProtKB-EC"/>
</dbReference>
<dbReference type="Gene3D" id="3.30.9.10">
    <property type="entry name" value="D-Amino Acid Oxidase, subunit A, domain 2"/>
    <property type="match status" value="1"/>
</dbReference>
<organism evidence="6 7">
    <name type="scientific">Saccharopolyspora oryzae</name>
    <dbReference type="NCBI Taxonomy" id="2997343"/>
    <lineage>
        <taxon>Bacteria</taxon>
        <taxon>Bacillati</taxon>
        <taxon>Actinomycetota</taxon>
        <taxon>Actinomycetes</taxon>
        <taxon>Pseudonocardiales</taxon>
        <taxon>Pseudonocardiaceae</taxon>
        <taxon>Saccharopolyspora</taxon>
    </lineage>
</organism>
<keyword evidence="4 6" id="KW-0560">Oxidoreductase</keyword>
<dbReference type="SUPFAM" id="SSF54373">
    <property type="entry name" value="FAD-linked reductases, C-terminal domain"/>
    <property type="match status" value="1"/>
</dbReference>
<keyword evidence="3" id="KW-0274">FAD</keyword>
<gene>
    <name evidence="6" type="primary">solA</name>
    <name evidence="6" type="ORF">OU415_08770</name>
</gene>
<reference evidence="6 7" key="1">
    <citation type="submission" date="2022-11" db="EMBL/GenBank/DDBJ databases">
        <title>Draft genome sequence of Saccharopolyspora sp. WRP15-2 isolated from rhizosphere soils of wild rice in Thailand.</title>
        <authorList>
            <person name="Duangmal K."/>
            <person name="Kammanee S."/>
            <person name="Muangham S."/>
        </authorList>
    </citation>
    <scope>NUCLEOTIDE SEQUENCE [LARGE SCALE GENOMIC DNA]</scope>
    <source>
        <strain evidence="6 7">WRP15-2</strain>
    </source>
</reference>
<comment type="caution">
    <text evidence="6">The sequence shown here is derived from an EMBL/GenBank/DDBJ whole genome shotgun (WGS) entry which is preliminary data.</text>
</comment>
<evidence type="ECO:0000256" key="3">
    <source>
        <dbReference type="ARBA" id="ARBA00022827"/>
    </source>
</evidence>
<evidence type="ECO:0000256" key="4">
    <source>
        <dbReference type="ARBA" id="ARBA00023002"/>
    </source>
</evidence>
<feature type="domain" description="FAD dependent oxidoreductase" evidence="5">
    <location>
        <begin position="12"/>
        <end position="363"/>
    </location>
</feature>
<dbReference type="NCBIfam" id="NF008425">
    <property type="entry name" value="PRK11259.1"/>
    <property type="match status" value="1"/>
</dbReference>
<dbReference type="InterPro" id="IPR006076">
    <property type="entry name" value="FAD-dep_OxRdtase"/>
</dbReference>
<dbReference type="Proteomes" id="UP001210380">
    <property type="component" value="Unassembled WGS sequence"/>
</dbReference>
<evidence type="ECO:0000313" key="7">
    <source>
        <dbReference type="Proteomes" id="UP001210380"/>
    </source>
</evidence>
<dbReference type="RefSeq" id="WP_270948105.1">
    <property type="nucleotide sequence ID" value="NZ_JAQGLA010000009.1"/>
</dbReference>
<dbReference type="SUPFAM" id="SSF51905">
    <property type="entry name" value="FAD/NAD(P)-binding domain"/>
    <property type="match status" value="1"/>
</dbReference>
<evidence type="ECO:0000256" key="1">
    <source>
        <dbReference type="ARBA" id="ARBA00001974"/>
    </source>
</evidence>
<dbReference type="EMBL" id="JAQGLA010000009">
    <property type="protein sequence ID" value="MDA3625528.1"/>
    <property type="molecule type" value="Genomic_DNA"/>
</dbReference>
<keyword evidence="7" id="KW-1185">Reference proteome</keyword>
<keyword evidence="2" id="KW-0285">Flavoprotein</keyword>
<dbReference type="PANTHER" id="PTHR10961">
    <property type="entry name" value="PEROXISOMAL SARCOSINE OXIDASE"/>
    <property type="match status" value="1"/>
</dbReference>
<dbReference type="Pfam" id="PF01266">
    <property type="entry name" value="DAO"/>
    <property type="match status" value="1"/>
</dbReference>
<accession>A0ABT4UUY2</accession>
<dbReference type="Gene3D" id="3.50.50.60">
    <property type="entry name" value="FAD/NAD(P)-binding domain"/>
    <property type="match status" value="1"/>
</dbReference>
<dbReference type="EC" id="1.5.3.2" evidence="6"/>
<evidence type="ECO:0000313" key="6">
    <source>
        <dbReference type="EMBL" id="MDA3625528.1"/>
    </source>
</evidence>
<dbReference type="PANTHER" id="PTHR10961:SF7">
    <property type="entry name" value="FAD DEPENDENT OXIDOREDUCTASE DOMAIN-CONTAINING PROTEIN"/>
    <property type="match status" value="1"/>
</dbReference>
<evidence type="ECO:0000256" key="2">
    <source>
        <dbReference type="ARBA" id="ARBA00022630"/>
    </source>
</evidence>
<proteinExistence type="predicted"/>
<dbReference type="InterPro" id="IPR036188">
    <property type="entry name" value="FAD/NAD-bd_sf"/>
</dbReference>
<comment type="cofactor">
    <cofactor evidence="1">
        <name>FAD</name>
        <dbReference type="ChEBI" id="CHEBI:57692"/>
    </cofactor>
</comment>
<sequence length="393" mass="41860">MSMSPEAQHDADVAVIGLGAIGAMAAWRLAVRGHGVHGYERFGIGHDRGAFSGQTRRFSVQSQREPRLTPLALQALDLWRGLESATGRSLLHLVGGLILGPSDAPALVAAHASARAAGLDHEVLDSAELKERFPQHLVRAGDAGVLDPKAGFLRPELSVVTAAQRAEELGAVVFDHTRVLGVEPEADGVVVRTETGSRRYAHVVVAPGARARDVLPAMRTAVLPRRVVQAWYVPDDIDRYRGDVFPVFERVGDVNAYGFPVVDGATIKIGIYTTGHPVVHDTDNPPLTVGRELLHLFRDAVATYFPGLHADPVATTIGLEGYTTDGQPLLGALPDEPRIIVACGFSGAGFKFAPAVGDVVADLVTDGRTPRDVDFLAPDRPLADWPPDALTPA</sequence>